<sequence>MLDNIFLRPGYRDGFERSKRVYMRLDHEEGGLLSFDAVSADFFDELPEVRGVAGWSQFSRKAPVFVVEITRSRFRNLIRFSGHLGYYRPLDQLFPPFVQVGDRAQGPGTTWFEASLDWSAGQDRIYYNLFQEARPVGLHGVRYLDPGKADSLDEAFTLDGLEKGEAPIDAELARIKGSIDWVSVYDVGQGNANGLCDQNEMPLLYYDLGGGVQKHAFTFPKGLTDFCYAADPIVVLSHWDWDHWSSGTRFPSASARKWIVPNQWLGAVHATFAAGLHAAGNLLVWPAGTASLSSRQITIRKCTARGKARNHTGLAVEVSGPKGEAPILLPGDARYSAVPGAIQRTYTSIVASHHGADMKSNRVPRGWSLPGARIVYSFGAGNRFGHPANVTITRFNAAGWPHSSMCRETPALRPCLGHVGLCWTAGASLPGHSCVQTGCAVHLHQT</sequence>
<dbReference type="SUPFAM" id="SSF56281">
    <property type="entry name" value="Metallo-hydrolase/oxidoreductase"/>
    <property type="match status" value="1"/>
</dbReference>
<dbReference type="RefSeq" id="WP_062493479.1">
    <property type="nucleotide sequence ID" value="NZ_LHZB01000049.1"/>
</dbReference>
<gene>
    <name evidence="1" type="ORF">AD929_00505</name>
</gene>
<dbReference type="AlphaFoldDB" id="A0A149R2N5"/>
<dbReference type="Proteomes" id="UP000075573">
    <property type="component" value="Unassembled WGS sequence"/>
</dbReference>
<name>A0A149R2N5_9PROT</name>
<evidence type="ECO:0000313" key="1">
    <source>
        <dbReference type="EMBL" id="KXV03674.1"/>
    </source>
</evidence>
<reference evidence="1 2" key="1">
    <citation type="submission" date="2015-06" db="EMBL/GenBank/DDBJ databases">
        <title>Improved classification and identification of acetic acid bacteria using matrix-assisted laser desorption/ionization time-of-flight mass spectrometry; Gluconobacter nephelii and Gluconobacter uchimurae are later heterotypic synonyms of Gluconobacter japonicus and Gluconobacter oxydans, respectively.</title>
        <authorList>
            <person name="Li L."/>
            <person name="Cleenwerck I."/>
            <person name="De Vuyst L."/>
            <person name="Vandamme P."/>
        </authorList>
    </citation>
    <scope>NUCLEOTIDE SEQUENCE [LARGE SCALE GENOMIC DNA]</scope>
    <source>
        <strain evidence="1 2">LMG 1764</strain>
    </source>
</reference>
<evidence type="ECO:0000313" key="2">
    <source>
        <dbReference type="Proteomes" id="UP000075573"/>
    </source>
</evidence>
<dbReference type="PATRIC" id="fig|442.7.peg.3599"/>
<proteinExistence type="predicted"/>
<protein>
    <submittedName>
        <fullName evidence="1">Uncharacterized protein</fullName>
    </submittedName>
</protein>
<dbReference type="EMBL" id="LHZB01000049">
    <property type="protein sequence ID" value="KXV03674.1"/>
    <property type="molecule type" value="Genomic_DNA"/>
</dbReference>
<dbReference type="InterPro" id="IPR036866">
    <property type="entry name" value="RibonucZ/Hydroxyglut_hydro"/>
</dbReference>
<comment type="caution">
    <text evidence="1">The sequence shown here is derived from an EMBL/GenBank/DDBJ whole genome shotgun (WGS) entry which is preliminary data.</text>
</comment>
<organism evidence="1 2">
    <name type="scientific">Gluconobacter potus</name>
    <dbReference type="NCBI Taxonomy" id="2724927"/>
    <lineage>
        <taxon>Bacteria</taxon>
        <taxon>Pseudomonadati</taxon>
        <taxon>Pseudomonadota</taxon>
        <taxon>Alphaproteobacteria</taxon>
        <taxon>Acetobacterales</taxon>
        <taxon>Acetobacteraceae</taxon>
        <taxon>Gluconobacter</taxon>
    </lineage>
</organism>
<accession>A0A149R2N5</accession>